<name>A0ABY5ZC86_9ACTN</name>
<dbReference type="EMBL" id="CP073721">
    <property type="protein sequence ID" value="UWZ39710.1"/>
    <property type="molecule type" value="Genomic_DNA"/>
</dbReference>
<sequence>MTTANGTTTLDDLLRRHELENFVYAEARALDDRDYRAWLGFFGKDIRYWAPTRLNRWPREAHLEIAGADGAAIFDEDSASLNVRVRRLETDRAWVEYPASRSRRFITNVQVDGTDDPDVWRVRCNFLVYVSRRERDEQYFFGTRDDLIRRDSGDHGWAICSRTVTFDHTTILADGISVLF</sequence>
<evidence type="ECO:0000313" key="4">
    <source>
        <dbReference type="Proteomes" id="UP001058271"/>
    </source>
</evidence>
<dbReference type="Gene3D" id="3.10.450.50">
    <property type="match status" value="1"/>
</dbReference>
<keyword evidence="3" id="KW-0223">Dioxygenase</keyword>
<proteinExistence type="inferred from homology"/>
<dbReference type="CDD" id="cd00667">
    <property type="entry name" value="ring_hydroxylating_dioxygenases_beta"/>
    <property type="match status" value="1"/>
</dbReference>
<dbReference type="RefSeq" id="WP_260729139.1">
    <property type="nucleotide sequence ID" value="NZ_BAAABS010000028.1"/>
</dbReference>
<evidence type="ECO:0000256" key="1">
    <source>
        <dbReference type="ARBA" id="ARBA00009570"/>
    </source>
</evidence>
<dbReference type="InterPro" id="IPR032710">
    <property type="entry name" value="NTF2-like_dom_sf"/>
</dbReference>
<accession>A0ABY5ZC86</accession>
<gene>
    <name evidence="3" type="ORF">Drose_16715</name>
</gene>
<reference evidence="3" key="1">
    <citation type="submission" date="2021-04" db="EMBL/GenBank/DDBJ databases">
        <title>Biosynthetic gene clusters of Dactylosporangioum roseum.</title>
        <authorList>
            <person name="Hartkoorn R.C."/>
            <person name="Beaudoing E."/>
            <person name="Hot D."/>
            <person name="Moureu S."/>
        </authorList>
    </citation>
    <scope>NUCLEOTIDE SEQUENCE</scope>
    <source>
        <strain evidence="3">NRRL B-16295</strain>
    </source>
</reference>
<dbReference type="SUPFAM" id="SSF54427">
    <property type="entry name" value="NTF2-like"/>
    <property type="match status" value="1"/>
</dbReference>
<dbReference type="PANTHER" id="PTHR41534:SF2">
    <property type="entry name" value="3-PHENYLPROPIONATE_CINNAMIC ACID DIOXYGENASE SUBUNIT BETA"/>
    <property type="match status" value="1"/>
</dbReference>
<dbReference type="Pfam" id="PF00866">
    <property type="entry name" value="Ring_hydroxyl_B"/>
    <property type="match status" value="1"/>
</dbReference>
<organism evidence="3 4">
    <name type="scientific">Dactylosporangium roseum</name>
    <dbReference type="NCBI Taxonomy" id="47989"/>
    <lineage>
        <taxon>Bacteria</taxon>
        <taxon>Bacillati</taxon>
        <taxon>Actinomycetota</taxon>
        <taxon>Actinomycetes</taxon>
        <taxon>Micromonosporales</taxon>
        <taxon>Micromonosporaceae</taxon>
        <taxon>Dactylosporangium</taxon>
    </lineage>
</organism>
<keyword evidence="4" id="KW-1185">Reference proteome</keyword>
<protein>
    <submittedName>
        <fullName evidence="3">Aromatic-ring-hydroxylating dioxygenase subunit beta</fullName>
    </submittedName>
</protein>
<dbReference type="NCBIfam" id="NF007479">
    <property type="entry name" value="PRK10069.1"/>
    <property type="match status" value="1"/>
</dbReference>
<comment type="similarity">
    <text evidence="1">Belongs to the bacterial ring-hydroxylating dioxygenase beta subunit family.</text>
</comment>
<dbReference type="GO" id="GO:0051213">
    <property type="term" value="F:dioxygenase activity"/>
    <property type="evidence" value="ECO:0007669"/>
    <property type="project" value="UniProtKB-KW"/>
</dbReference>
<dbReference type="InterPro" id="IPR000391">
    <property type="entry name" value="Rng_hydr_dOase-bsu"/>
</dbReference>
<dbReference type="PANTHER" id="PTHR41534">
    <property type="entry name" value="BLR3401 PROTEIN"/>
    <property type="match status" value="1"/>
</dbReference>
<evidence type="ECO:0000313" key="3">
    <source>
        <dbReference type="EMBL" id="UWZ39710.1"/>
    </source>
</evidence>
<keyword evidence="2" id="KW-0560">Oxidoreductase</keyword>
<dbReference type="Proteomes" id="UP001058271">
    <property type="component" value="Chromosome"/>
</dbReference>
<evidence type="ECO:0000256" key="2">
    <source>
        <dbReference type="ARBA" id="ARBA00023002"/>
    </source>
</evidence>